<evidence type="ECO:0000256" key="1">
    <source>
        <dbReference type="ARBA" id="ARBA00004429"/>
    </source>
</evidence>
<protein>
    <submittedName>
        <fullName evidence="10">Putative general secretion pathway protein F</fullName>
    </submittedName>
</protein>
<dbReference type="PRINTS" id="PR00812">
    <property type="entry name" value="BCTERIALGSPF"/>
</dbReference>
<dbReference type="Pfam" id="PF00482">
    <property type="entry name" value="T2SSF"/>
    <property type="match status" value="2"/>
</dbReference>
<feature type="transmembrane region" description="Helical" evidence="8">
    <location>
        <begin position="210"/>
        <end position="229"/>
    </location>
</feature>
<dbReference type="EMBL" id="LN847056">
    <property type="protein sequence ID" value="CRI42940.1"/>
    <property type="molecule type" value="Genomic_DNA"/>
</dbReference>
<dbReference type="PANTHER" id="PTHR30012:SF0">
    <property type="entry name" value="TYPE II SECRETION SYSTEM PROTEIN F-RELATED"/>
    <property type="match status" value="1"/>
</dbReference>
<organism evidence="10">
    <name type="scientific">Chlamydia pneumoniae</name>
    <name type="common">Chlamydophila pneumoniae</name>
    <dbReference type="NCBI Taxonomy" id="83558"/>
    <lineage>
        <taxon>Bacteria</taxon>
        <taxon>Pseudomonadati</taxon>
        <taxon>Chlamydiota</taxon>
        <taxon>Chlamydiia</taxon>
        <taxon>Chlamydiales</taxon>
        <taxon>Chlamydiaceae</taxon>
        <taxon>Chlamydia/Chlamydophila group</taxon>
        <taxon>Chlamydia</taxon>
    </lineage>
</organism>
<gene>
    <name evidence="10" type="ORF">BN1224_DC9_BZ_00640</name>
</gene>
<evidence type="ECO:0000256" key="2">
    <source>
        <dbReference type="ARBA" id="ARBA00005745"/>
    </source>
</evidence>
<evidence type="ECO:0000256" key="3">
    <source>
        <dbReference type="ARBA" id="ARBA00022475"/>
    </source>
</evidence>
<feature type="domain" description="Type II secretion system protein GspF" evidence="9">
    <location>
        <begin position="261"/>
        <end position="383"/>
    </location>
</feature>
<proteinExistence type="inferred from homology"/>
<dbReference type="InterPro" id="IPR042094">
    <property type="entry name" value="T2SS_GspF_sf"/>
</dbReference>
<feature type="domain" description="Type II secretion system protein GspF" evidence="9">
    <location>
        <begin position="60"/>
        <end position="183"/>
    </location>
</feature>
<keyword evidence="7 8" id="KW-0472">Membrane</keyword>
<accession>A0A0F7WRX8</accession>
<keyword evidence="4" id="KW-0997">Cell inner membrane</keyword>
<evidence type="ECO:0000256" key="8">
    <source>
        <dbReference type="SAM" id="Phobius"/>
    </source>
</evidence>
<feature type="transmembrane region" description="Helical" evidence="8">
    <location>
        <begin position="159"/>
        <end position="182"/>
    </location>
</feature>
<evidence type="ECO:0000256" key="7">
    <source>
        <dbReference type="ARBA" id="ARBA00023136"/>
    </source>
</evidence>
<evidence type="ECO:0000256" key="4">
    <source>
        <dbReference type="ARBA" id="ARBA00022519"/>
    </source>
</evidence>
<comment type="similarity">
    <text evidence="2">Belongs to the GSP F family.</text>
</comment>
<comment type="subcellular location">
    <subcellularLocation>
        <location evidence="1">Cell inner membrane</location>
        <topology evidence="1">Multi-pass membrane protein</topology>
    </subcellularLocation>
</comment>
<dbReference type="InterPro" id="IPR018076">
    <property type="entry name" value="T2SS_GspF_dom"/>
</dbReference>
<sequence>MPRYRYTYLDPKERRKRGYLEALHIQEAREKLAQENIQVLDIREVALRRMSIKSTELIVFTKQLLLLLRSGLPLYESLVSLRDQYHGQKMGLLLTSFMETLRSGGSLSQAMAAHPNIFDHFYCSGVAAGESVGNLEGCLQNIIVVLEERAQITKKMIGALSYPCVLLVFSFAVMLFFLLGVIPSLKETFENMEVKGLTKIVFGVSDCLSAYRYLFLGFASALITVGILMRHRIPWKKILEKLLFALPGTKKFVVKVAVNRFCSVASAILKGGGTLIEGLDLGCDAIPYDRLKTDMRDIVQAVIGGGSLSQELAQRSWVPKLAIGMIALGEESGDLADVLGYVAHIYNEDTQKTLASITSWCQPVILIFLGGLIGVIMLAILIPLTSNIQTL</sequence>
<evidence type="ECO:0000313" key="10">
    <source>
        <dbReference type="EMBL" id="CRI42940.1"/>
    </source>
</evidence>
<dbReference type="AlphaFoldDB" id="A0A0F7WRX8"/>
<dbReference type="Gene3D" id="1.20.81.30">
    <property type="entry name" value="Type II secretion system (T2SS), domain F"/>
    <property type="match status" value="2"/>
</dbReference>
<feature type="transmembrane region" description="Helical" evidence="8">
    <location>
        <begin position="364"/>
        <end position="384"/>
    </location>
</feature>
<keyword evidence="3" id="KW-1003">Cell membrane</keyword>
<evidence type="ECO:0000256" key="6">
    <source>
        <dbReference type="ARBA" id="ARBA00022989"/>
    </source>
</evidence>
<reference evidence="10" key="1">
    <citation type="submission" date="2015-05" db="EMBL/GenBank/DDBJ databases">
        <authorList>
            <person name="Rattei Thomas"/>
        </authorList>
    </citation>
    <scope>NUCLEOTIDE SEQUENCE</scope>
    <source>
        <strain evidence="10">DC9</strain>
    </source>
</reference>
<evidence type="ECO:0000256" key="5">
    <source>
        <dbReference type="ARBA" id="ARBA00022692"/>
    </source>
</evidence>
<dbReference type="InterPro" id="IPR003004">
    <property type="entry name" value="GspF/PilC"/>
</dbReference>
<keyword evidence="5 8" id="KW-0812">Transmembrane</keyword>
<evidence type="ECO:0000259" key="9">
    <source>
        <dbReference type="Pfam" id="PF00482"/>
    </source>
</evidence>
<keyword evidence="6 8" id="KW-1133">Transmembrane helix</keyword>
<dbReference type="GO" id="GO:0005886">
    <property type="term" value="C:plasma membrane"/>
    <property type="evidence" value="ECO:0007669"/>
    <property type="project" value="UniProtKB-SubCell"/>
</dbReference>
<dbReference type="PANTHER" id="PTHR30012">
    <property type="entry name" value="GENERAL SECRETION PATHWAY PROTEIN"/>
    <property type="match status" value="1"/>
</dbReference>
<dbReference type="FunFam" id="1.20.81.30:FF:000001">
    <property type="entry name" value="Type II secretion system protein F"/>
    <property type="match status" value="1"/>
</dbReference>
<name>A0A0F7WRX8_CHLPN</name>